<accession>A0ABC9SKF8</accession>
<sequence length="40" mass="4721">MLKIPQAEDRFPKENLLQNSPYLIVSVVPAFYFYGNMYSH</sequence>
<evidence type="ECO:0000313" key="3">
    <source>
        <dbReference type="Proteomes" id="UP000012166"/>
    </source>
</evidence>
<dbReference type="AlphaFoldDB" id="A0ABC9SKF8"/>
<keyword evidence="1" id="KW-0472">Membrane</keyword>
<name>A0ABC9SKF8_LEPBO</name>
<keyword evidence="1" id="KW-1133">Transmembrane helix</keyword>
<gene>
    <name evidence="2" type="ORF">LEP1GSC056_1607</name>
</gene>
<reference evidence="2 3" key="1">
    <citation type="submission" date="2013-01" db="EMBL/GenBank/DDBJ databases">
        <authorList>
            <person name="Harkins D.M."/>
            <person name="Durkin A.S."/>
            <person name="Brinkac L.M."/>
            <person name="Haft D.H."/>
            <person name="Selengut J.D."/>
            <person name="Sanka R."/>
            <person name="DePew J."/>
            <person name="Purushe J."/>
            <person name="Hartskeerl R.A."/>
            <person name="Ahmed A."/>
            <person name="van der Linden H."/>
            <person name="Goris M.G.A."/>
            <person name="Vinetz J.M."/>
            <person name="Sutton G.G."/>
            <person name="Nierman W.C."/>
            <person name="Fouts D.E."/>
        </authorList>
    </citation>
    <scope>NUCLEOTIDE SEQUENCE [LARGE SCALE GENOMIC DNA]</scope>
    <source>
        <strain evidence="2 3">Brem 328</strain>
    </source>
</reference>
<keyword evidence="1" id="KW-0812">Transmembrane</keyword>
<feature type="transmembrane region" description="Helical" evidence="1">
    <location>
        <begin position="20"/>
        <end position="38"/>
    </location>
</feature>
<dbReference type="Proteomes" id="UP000012166">
    <property type="component" value="Unassembled WGS sequence"/>
</dbReference>
<evidence type="ECO:0000256" key="1">
    <source>
        <dbReference type="SAM" id="Phobius"/>
    </source>
</evidence>
<organism evidence="2 3">
    <name type="scientific">Leptospira borgpetersenii str. Brem 328</name>
    <dbReference type="NCBI Taxonomy" id="1049780"/>
    <lineage>
        <taxon>Bacteria</taxon>
        <taxon>Pseudomonadati</taxon>
        <taxon>Spirochaetota</taxon>
        <taxon>Spirochaetia</taxon>
        <taxon>Leptospirales</taxon>
        <taxon>Leptospiraceae</taxon>
        <taxon>Leptospira</taxon>
    </lineage>
</organism>
<evidence type="ECO:0000313" key="2">
    <source>
        <dbReference type="EMBL" id="EMN18157.1"/>
    </source>
</evidence>
<dbReference type="EMBL" id="AHMS02000020">
    <property type="protein sequence ID" value="EMN18157.1"/>
    <property type="molecule type" value="Genomic_DNA"/>
</dbReference>
<protein>
    <submittedName>
        <fullName evidence="2">Uncharacterized protein</fullName>
    </submittedName>
</protein>
<proteinExistence type="predicted"/>
<comment type="caution">
    <text evidence="2">The sequence shown here is derived from an EMBL/GenBank/DDBJ whole genome shotgun (WGS) entry which is preliminary data.</text>
</comment>